<evidence type="ECO:0000256" key="9">
    <source>
        <dbReference type="ARBA" id="ARBA00022833"/>
    </source>
</evidence>
<evidence type="ECO:0000256" key="7">
    <source>
        <dbReference type="ARBA" id="ARBA00022763"/>
    </source>
</evidence>
<comment type="subcellular location">
    <subcellularLocation>
        <location evidence="3">Chromosome</location>
    </subcellularLocation>
    <subcellularLocation>
        <location evidence="2">Nucleus</location>
    </subcellularLocation>
</comment>
<keyword evidence="5" id="KW-0158">Chromosome</keyword>
<feature type="compositionally biased region" description="Low complexity" evidence="15">
    <location>
        <begin position="824"/>
        <end position="834"/>
    </location>
</feature>
<sequence length="1320" mass="151128">MSRIEKLSILGVRSFSPHEQQAIAFNTPLTLIVGYNGSGKTTVIECLKYATTGELPPNSKGGAFIHEPELEGEKDVRAQVKVSFRSTIGEQYVLTRNVQLTVKKTTRSMKTLEGSLLLRGQAGGKSSDRHVISTRVMELDKLVPEKLGVSPAVLEAVIFCHQDESMWPMSEPSALKKRFDEIFEAMKYTKVIDNLKVLRKRKGEELRELKIQETQDKVNKERADKVGRLIIQMSQEIEEAQTKCSDILKQMGAKAKEIKDKHEQANSFLKIVNDLQNKTEKLEYKSEAIRELRSRIEELPDSDDVLRNTLAEYAQTIERTVADRDRKQAQQQELQADLKQSRDRHTAKVAEQGKHQSDKDKYERQLATRDRMVHEAAERHEIRGYDGDLDGDLIESFYERIQKALNDKKRELERLQKSNAEELDKKSSVIAELEGRKQSLNRDRASAKQRIMAIGRESATVQGELGSLDVDEGSEAALRAEMKEVEARIEAAKTDEQSSDLDDQIKKVQDEIWQLETQAAKLGRELVECTRLASERAQLDLRKKQLTDRRRDLDILKNTWSEQLSALLGTNWTPDTVEAEFQSALRKQDGVVAEARKQKDATQQELKQVEYRLSTTRDRYTKLLTEMKSCQRDVLKALRATRDENDPEHPLIDNYEAQTKHVETELAQIESDLKLTEEMKTYYTKVKTVAEKHNKCNLCDRDFLNQEDIKRRVFNKIAKVLGDEVKQELEADKADFAARLRQLKAVRAQYDTYGRLEKEVPTLSAELNVYTTQKEDLVRRLEDKDLAFGKAEEQRREMDSLSKNVLKISQNHKDIQEAERQVERSQQSSSVTTRSPDEINEEQTTCAEQTRVAQARLNKLTVERQRLKDFASQLEVERLELRHKIATAAQQLERKKSLQDQIRRFKEEQAQLRESVQTADNDLEALEPEMATARSALDEVRQHGRAKEQKVTEKRDAIGGTVSELRMINGEIQEYLERGGPSNLASNQRAITTLEATIANIEAEMKGLTVQINNLNKEIDNSDAKKRNISDNLTYRKNLRERVALQQEIEELKSRKAEEDYQRLSLEARILEDQRGLLTAERERLMGNVASKDDQLNRLQEEYDLDLKGAKAKYKESHIKVETTKAAIDDLGRGTMALDHAIMQFHSLKMEEINRIIGELWRETYQGTDIDTIQIRSDVESGAGSGGGGKRNYNYRVSMVKGDTEMDMRGRCSAGQKVLASIIIRLALAESFGVNCGLIALDEPTTNLDSDNIRSLASSLHRIIKARQSQGNLQLIVITHDEEFLKHMRCQDFCDTFYRVERNARQNSVIRVENITRISE</sequence>
<evidence type="ECO:0000259" key="16">
    <source>
        <dbReference type="Pfam" id="PF13476"/>
    </source>
</evidence>
<dbReference type="GeneID" id="87892916"/>
<dbReference type="InterPro" id="IPR038729">
    <property type="entry name" value="Rad50/SbcC_AAA"/>
</dbReference>
<feature type="region of interest" description="Disordered" evidence="15">
    <location>
        <begin position="814"/>
        <end position="845"/>
    </location>
</feature>
<keyword evidence="9" id="KW-0862">Zinc</keyword>
<evidence type="ECO:0000256" key="10">
    <source>
        <dbReference type="ARBA" id="ARBA00023054"/>
    </source>
</evidence>
<comment type="catalytic activity">
    <reaction evidence="13">
        <text>ATP + H2O = ADP + phosphate + H(+)</text>
        <dbReference type="Rhea" id="RHEA:13065"/>
        <dbReference type="ChEBI" id="CHEBI:15377"/>
        <dbReference type="ChEBI" id="CHEBI:15378"/>
        <dbReference type="ChEBI" id="CHEBI:30616"/>
        <dbReference type="ChEBI" id="CHEBI:43474"/>
        <dbReference type="ChEBI" id="CHEBI:456216"/>
    </reaction>
</comment>
<evidence type="ECO:0000256" key="11">
    <source>
        <dbReference type="ARBA" id="ARBA00023204"/>
    </source>
</evidence>
<dbReference type="InterPro" id="IPR027417">
    <property type="entry name" value="P-loop_NTPase"/>
</dbReference>
<comment type="similarity">
    <text evidence="4">Belongs to the SMC family. RAD50 subfamily.</text>
</comment>
<keyword evidence="6" id="KW-0479">Metal-binding</keyword>
<feature type="coiled-coil region" evidence="14">
    <location>
        <begin position="857"/>
        <end position="922"/>
    </location>
</feature>
<name>A0ABR0FUU0_9PEZI</name>
<dbReference type="PANTHER" id="PTHR18867:SF12">
    <property type="entry name" value="DNA REPAIR PROTEIN RAD50"/>
    <property type="match status" value="1"/>
</dbReference>
<feature type="coiled-coil region" evidence="14">
    <location>
        <begin position="475"/>
        <end position="525"/>
    </location>
</feature>
<gene>
    <name evidence="17" type="primary">RAD50</name>
    <name evidence="17" type="ORF">QC761_101880</name>
</gene>
<evidence type="ECO:0000256" key="13">
    <source>
        <dbReference type="ARBA" id="ARBA00049360"/>
    </source>
</evidence>
<comment type="cofactor">
    <cofactor evidence="1">
        <name>Zn(2+)</name>
        <dbReference type="ChEBI" id="CHEBI:29105"/>
    </cofactor>
</comment>
<keyword evidence="8" id="KW-0378">Hydrolase</keyword>
<dbReference type="Gene3D" id="1.10.287.1490">
    <property type="match status" value="1"/>
</dbReference>
<keyword evidence="12" id="KW-0539">Nucleus</keyword>
<evidence type="ECO:0000256" key="12">
    <source>
        <dbReference type="ARBA" id="ARBA00023242"/>
    </source>
</evidence>
<dbReference type="PANTHER" id="PTHR18867">
    <property type="entry name" value="RAD50"/>
    <property type="match status" value="1"/>
</dbReference>
<keyword evidence="10 14" id="KW-0175">Coiled coil</keyword>
<comment type="caution">
    <text evidence="17">The sequence shown here is derived from an EMBL/GenBank/DDBJ whole genome shotgun (WGS) entry which is preliminary data.</text>
</comment>
<evidence type="ECO:0000256" key="4">
    <source>
        <dbReference type="ARBA" id="ARBA00009439"/>
    </source>
</evidence>
<evidence type="ECO:0000313" key="17">
    <source>
        <dbReference type="EMBL" id="KAK4647481.1"/>
    </source>
</evidence>
<dbReference type="Pfam" id="PF13558">
    <property type="entry name" value="SbcC_Walker_B"/>
    <property type="match status" value="1"/>
</dbReference>
<proteinExistence type="inferred from homology"/>
<dbReference type="Pfam" id="PF13476">
    <property type="entry name" value="AAA_23"/>
    <property type="match status" value="1"/>
</dbReference>
<feature type="coiled-coil region" evidence="14">
    <location>
        <begin position="984"/>
        <end position="1102"/>
    </location>
</feature>
<dbReference type="RefSeq" id="XP_062736457.1">
    <property type="nucleotide sequence ID" value="XM_062873434.1"/>
</dbReference>
<keyword evidence="18" id="KW-1185">Reference proteome</keyword>
<dbReference type="InterPro" id="IPR004584">
    <property type="entry name" value="Rad50_eukaryotes"/>
</dbReference>
<keyword evidence="11" id="KW-0234">DNA repair</keyword>
<dbReference type="SUPFAM" id="SSF52540">
    <property type="entry name" value="P-loop containing nucleoside triphosphate hydrolases"/>
    <property type="match status" value="1"/>
</dbReference>
<feature type="domain" description="Rad50/SbcC-type AAA" evidence="16">
    <location>
        <begin position="6"/>
        <end position="219"/>
    </location>
</feature>
<evidence type="ECO:0000256" key="3">
    <source>
        <dbReference type="ARBA" id="ARBA00004286"/>
    </source>
</evidence>
<dbReference type="NCBIfam" id="TIGR00606">
    <property type="entry name" value="rad50"/>
    <property type="match status" value="1"/>
</dbReference>
<evidence type="ECO:0000256" key="6">
    <source>
        <dbReference type="ARBA" id="ARBA00022723"/>
    </source>
</evidence>
<evidence type="ECO:0000313" key="18">
    <source>
        <dbReference type="Proteomes" id="UP001322138"/>
    </source>
</evidence>
<dbReference type="Proteomes" id="UP001322138">
    <property type="component" value="Unassembled WGS sequence"/>
</dbReference>
<evidence type="ECO:0000256" key="15">
    <source>
        <dbReference type="SAM" id="MobiDB-lite"/>
    </source>
</evidence>
<evidence type="ECO:0000256" key="1">
    <source>
        <dbReference type="ARBA" id="ARBA00001947"/>
    </source>
</evidence>
<evidence type="ECO:0000256" key="2">
    <source>
        <dbReference type="ARBA" id="ARBA00004123"/>
    </source>
</evidence>
<accession>A0ABR0FUU0</accession>
<feature type="region of interest" description="Disordered" evidence="15">
    <location>
        <begin position="321"/>
        <end position="363"/>
    </location>
</feature>
<evidence type="ECO:0000256" key="5">
    <source>
        <dbReference type="ARBA" id="ARBA00022454"/>
    </source>
</evidence>
<dbReference type="EMBL" id="JAFFGZ010000001">
    <property type="protein sequence ID" value="KAK4647481.1"/>
    <property type="molecule type" value="Genomic_DNA"/>
</dbReference>
<dbReference type="Gene3D" id="3.40.50.300">
    <property type="entry name" value="P-loop containing nucleotide triphosphate hydrolases"/>
    <property type="match status" value="2"/>
</dbReference>
<evidence type="ECO:0000256" key="8">
    <source>
        <dbReference type="ARBA" id="ARBA00022801"/>
    </source>
</evidence>
<keyword evidence="7" id="KW-0227">DNA damage</keyword>
<evidence type="ECO:0000256" key="14">
    <source>
        <dbReference type="SAM" id="Coils"/>
    </source>
</evidence>
<feature type="coiled-coil region" evidence="14">
    <location>
        <begin position="398"/>
        <end position="450"/>
    </location>
</feature>
<protein>
    <submittedName>
        <fullName evidence="17">DNA repair protein rad50</fullName>
    </submittedName>
</protein>
<feature type="compositionally biased region" description="Basic and acidic residues" evidence="15">
    <location>
        <begin position="339"/>
        <end position="363"/>
    </location>
</feature>
<reference evidence="17 18" key="1">
    <citation type="journal article" date="2023" name="bioRxiv">
        <title>High-quality genome assemblies of four members of thePodospora anserinaspecies complex.</title>
        <authorList>
            <person name="Ament-Velasquez S.L."/>
            <person name="Vogan A.A."/>
            <person name="Wallerman O."/>
            <person name="Hartmann F."/>
            <person name="Gautier V."/>
            <person name="Silar P."/>
            <person name="Giraud T."/>
            <person name="Johannesson H."/>
        </authorList>
    </citation>
    <scope>NUCLEOTIDE SEQUENCE [LARGE SCALE GENOMIC DNA]</scope>
    <source>
        <strain evidence="17 18">CBS 112042</strain>
    </source>
</reference>
<feature type="coiled-coil region" evidence="14">
    <location>
        <begin position="592"/>
        <end position="619"/>
    </location>
</feature>
<feature type="compositionally biased region" description="Basic and acidic residues" evidence="15">
    <location>
        <begin position="814"/>
        <end position="823"/>
    </location>
</feature>
<organism evidence="17 18">
    <name type="scientific">Podospora bellae-mahoneyi</name>
    <dbReference type="NCBI Taxonomy" id="2093777"/>
    <lineage>
        <taxon>Eukaryota</taxon>
        <taxon>Fungi</taxon>
        <taxon>Dikarya</taxon>
        <taxon>Ascomycota</taxon>
        <taxon>Pezizomycotina</taxon>
        <taxon>Sordariomycetes</taxon>
        <taxon>Sordariomycetidae</taxon>
        <taxon>Sordariales</taxon>
        <taxon>Podosporaceae</taxon>
        <taxon>Podospora</taxon>
    </lineage>
</organism>